<sequence>MFGSKIKLDKELMAKVKKYSDLAGYSSVEEFITHTLEREIERLEESDSEEEIKKKLKGLGYIS</sequence>
<evidence type="ECO:0000313" key="1">
    <source>
        <dbReference type="EMBL" id="RJP17689.1"/>
    </source>
</evidence>
<gene>
    <name evidence="1" type="ORF">C4520_15870</name>
</gene>
<protein>
    <recommendedName>
        <fullName evidence="3">CopG family transcriptional regulator</fullName>
    </recommendedName>
</protein>
<proteinExistence type="predicted"/>
<dbReference type="Proteomes" id="UP000265882">
    <property type="component" value="Unassembled WGS sequence"/>
</dbReference>
<dbReference type="AlphaFoldDB" id="A0A3A4NDN5"/>
<comment type="caution">
    <text evidence="1">The sequence shown here is derived from an EMBL/GenBank/DDBJ whole genome shotgun (WGS) entry which is preliminary data.</text>
</comment>
<reference evidence="1 2" key="1">
    <citation type="journal article" date="2017" name="ISME J.">
        <title>Energy and carbon metabolisms in a deep terrestrial subsurface fluid microbial community.</title>
        <authorList>
            <person name="Momper L."/>
            <person name="Jungbluth S.P."/>
            <person name="Lee M.D."/>
            <person name="Amend J.P."/>
        </authorList>
    </citation>
    <scope>NUCLEOTIDE SEQUENCE [LARGE SCALE GENOMIC DNA]</scope>
    <source>
        <strain evidence="1">SURF_5</strain>
    </source>
</reference>
<evidence type="ECO:0000313" key="2">
    <source>
        <dbReference type="Proteomes" id="UP000265882"/>
    </source>
</evidence>
<name>A0A3A4NDN5_ABYX5</name>
<organism evidence="1 2">
    <name type="scientific">Abyssobacteria bacterium (strain SURF_5)</name>
    <dbReference type="NCBI Taxonomy" id="2093360"/>
    <lineage>
        <taxon>Bacteria</taxon>
        <taxon>Pseudomonadati</taxon>
        <taxon>Candidatus Hydrogenedentota</taxon>
        <taxon>Candidatus Abyssobacteria</taxon>
    </lineage>
</organism>
<accession>A0A3A4NDN5</accession>
<dbReference type="EMBL" id="QZKU01000112">
    <property type="protein sequence ID" value="RJP17689.1"/>
    <property type="molecule type" value="Genomic_DNA"/>
</dbReference>
<evidence type="ECO:0008006" key="3">
    <source>
        <dbReference type="Google" id="ProtNLM"/>
    </source>
</evidence>